<dbReference type="HOGENOM" id="CLU_326332_0_0_1"/>
<protein>
    <submittedName>
        <fullName evidence="11">PR domain zinc finger protein 4</fullName>
    </submittedName>
</protein>
<dbReference type="InterPro" id="IPR013087">
    <property type="entry name" value="Znf_C2H2_type"/>
</dbReference>
<feature type="compositionally biased region" description="Polar residues" evidence="10">
    <location>
        <begin position="122"/>
        <end position="134"/>
    </location>
</feature>
<dbReference type="InterPro" id="IPR036236">
    <property type="entry name" value="Znf_C2H2_sf"/>
</dbReference>
<keyword evidence="5" id="KW-0862">Zinc</keyword>
<keyword evidence="7" id="KW-0238">DNA-binding</keyword>
<evidence type="ECO:0000256" key="10">
    <source>
        <dbReference type="SAM" id="MobiDB-lite"/>
    </source>
</evidence>
<sequence>MTTAESSDSMTDTLSAINIEQLTSSAMGAFGHSVPGLFGPNEQNTVLPAAVSSSGVISSLPSQTIPLMVSMGTGDKQTSTQGTLPPLNTLIKKQNGFHSIRHLLSPALPLTVSPSVSTSSIQTQDSTVEVNNVKSGPESLSGDKSVLSGVFPPDVSTPSCHQTSALLSQLASLVQGNAQANQLEVPGIENPDHLEGIDSNFLQNSTASTDIQIANLQSVINLILTNPSLQNSATCQTLLNILNQSSSDSASNTDFGSASQGVDISQLLNGDSSVQTGQSGSMLPANSVLPPVPSPSQSVGSTVAISSIVPSVPVSISSSQPGISSVSIQSTSNPASVISDSSQSQPIDASQVTYIRQLINSQVSYADTGTLGQTANQMISVKQDPSLSSAQPLLISGDHLEPFYTVTTSSDTMAVENLLQPASNTQVAVATMNYQDYAALQNSLNSYLQSSADNEEVTLPSNLTMENINAAIQSEDPKGKKSALHGPPANFTVDYCVICDGSKCSCLSPVEYTRVEDRIIPTRARLSMPSCLEIRLSRSSLSSQVPEGVYAVKHLQTHTKFGPLMGEMVKTIESEGLFPEWRVMEGEGSYYISTSNEELSNWLRFIRPAQNIVEQNLVVHQVGQSLYFFAKRDIKQGEELLYWFSKEYAVICGYSVIPKPSSVNECPVCATMFRKRQALRQHLADNHRDSLCNVTEDSDPLDPKSKSKKKGDSLELVTCPFCKKVLASNSNLKKHLAVHKGERNFKCEMCLKSFRQKAHLESHMGIHKVEKIRCSHVNCDRTFNRDTDRKLHEKTHTKTGLFQCESCKKTFTKKQNYKRHILIHTGQKNFRCDLCNKDYYTKYHLQRHKAKCRGADKYPSYLQMEEGVYEGPETLGVENKGGL</sequence>
<dbReference type="Pfam" id="PF00096">
    <property type="entry name" value="zf-C2H2"/>
    <property type="match status" value="3"/>
</dbReference>
<feature type="compositionally biased region" description="Polar residues" evidence="10">
    <location>
        <begin position="270"/>
        <end position="281"/>
    </location>
</feature>
<evidence type="ECO:0000256" key="4">
    <source>
        <dbReference type="ARBA" id="ARBA00022771"/>
    </source>
</evidence>
<feature type="region of interest" description="Disordered" evidence="10">
    <location>
        <begin position="122"/>
        <end position="141"/>
    </location>
</feature>
<evidence type="ECO:0000256" key="1">
    <source>
        <dbReference type="ARBA" id="ARBA00004123"/>
    </source>
</evidence>
<dbReference type="SUPFAM" id="SSF82199">
    <property type="entry name" value="SET domain"/>
    <property type="match status" value="1"/>
</dbReference>
<reference evidence="11" key="1">
    <citation type="journal article" date="2012" name="Nature">
        <title>The oyster genome reveals stress adaptation and complexity of shell formation.</title>
        <authorList>
            <person name="Zhang G."/>
            <person name="Fang X."/>
            <person name="Guo X."/>
            <person name="Li L."/>
            <person name="Luo R."/>
            <person name="Xu F."/>
            <person name="Yang P."/>
            <person name="Zhang L."/>
            <person name="Wang X."/>
            <person name="Qi H."/>
            <person name="Xiong Z."/>
            <person name="Que H."/>
            <person name="Xie Y."/>
            <person name="Holland P.W."/>
            <person name="Paps J."/>
            <person name="Zhu Y."/>
            <person name="Wu F."/>
            <person name="Chen Y."/>
            <person name="Wang J."/>
            <person name="Peng C."/>
            <person name="Meng J."/>
            <person name="Yang L."/>
            <person name="Liu J."/>
            <person name="Wen B."/>
            <person name="Zhang N."/>
            <person name="Huang Z."/>
            <person name="Zhu Q."/>
            <person name="Feng Y."/>
            <person name="Mount A."/>
            <person name="Hedgecock D."/>
            <person name="Xu Z."/>
            <person name="Liu Y."/>
            <person name="Domazet-Loso T."/>
            <person name="Du Y."/>
            <person name="Sun X."/>
            <person name="Zhang S."/>
            <person name="Liu B."/>
            <person name="Cheng P."/>
            <person name="Jiang X."/>
            <person name="Li J."/>
            <person name="Fan D."/>
            <person name="Wang W."/>
            <person name="Fu W."/>
            <person name="Wang T."/>
            <person name="Wang B."/>
            <person name="Zhang J."/>
            <person name="Peng Z."/>
            <person name="Li Y."/>
            <person name="Li N."/>
            <person name="Wang J."/>
            <person name="Chen M."/>
            <person name="He Y."/>
            <person name="Tan F."/>
            <person name="Song X."/>
            <person name="Zheng Q."/>
            <person name="Huang R."/>
            <person name="Yang H."/>
            <person name="Du X."/>
            <person name="Chen L."/>
            <person name="Yang M."/>
            <person name="Gaffney P.M."/>
            <person name="Wang S."/>
            <person name="Luo L."/>
            <person name="She Z."/>
            <person name="Ming Y."/>
            <person name="Huang W."/>
            <person name="Zhang S."/>
            <person name="Huang B."/>
            <person name="Zhang Y."/>
            <person name="Qu T."/>
            <person name="Ni P."/>
            <person name="Miao G."/>
            <person name="Wang J."/>
            <person name="Wang Q."/>
            <person name="Steinberg C.E."/>
            <person name="Wang H."/>
            <person name="Li N."/>
            <person name="Qian L."/>
            <person name="Zhang G."/>
            <person name="Li Y."/>
            <person name="Yang H."/>
            <person name="Liu X."/>
            <person name="Wang J."/>
            <person name="Yin Y."/>
            <person name="Wang J."/>
        </authorList>
    </citation>
    <scope>NUCLEOTIDE SEQUENCE [LARGE SCALE GENOMIC DNA]</scope>
    <source>
        <strain evidence="11">05x7-T-G4-1.051#20</strain>
    </source>
</reference>
<evidence type="ECO:0000256" key="9">
    <source>
        <dbReference type="ARBA" id="ARBA00023242"/>
    </source>
</evidence>
<dbReference type="PROSITE" id="PS50280">
    <property type="entry name" value="SET"/>
    <property type="match status" value="1"/>
</dbReference>
<dbReference type="AlphaFoldDB" id="K1RKR9"/>
<feature type="compositionally biased region" description="Low complexity" evidence="10">
    <location>
        <begin position="284"/>
        <end position="296"/>
    </location>
</feature>
<keyword evidence="3" id="KW-0677">Repeat</keyword>
<dbReference type="GO" id="GO:0005634">
    <property type="term" value="C:nucleus"/>
    <property type="evidence" value="ECO:0007669"/>
    <property type="project" value="TreeGrafter"/>
</dbReference>
<keyword evidence="8" id="KW-0804">Transcription</keyword>
<dbReference type="GO" id="GO:0010468">
    <property type="term" value="P:regulation of gene expression"/>
    <property type="evidence" value="ECO:0007669"/>
    <property type="project" value="TreeGrafter"/>
</dbReference>
<evidence type="ECO:0000256" key="8">
    <source>
        <dbReference type="ARBA" id="ARBA00023163"/>
    </source>
</evidence>
<keyword evidence="4" id="KW-0863">Zinc-finger</keyword>
<dbReference type="InterPro" id="IPR050331">
    <property type="entry name" value="Zinc_finger"/>
</dbReference>
<dbReference type="InParanoid" id="K1RKR9"/>
<evidence type="ECO:0000256" key="5">
    <source>
        <dbReference type="ARBA" id="ARBA00022833"/>
    </source>
</evidence>
<dbReference type="InterPro" id="IPR046341">
    <property type="entry name" value="SET_dom_sf"/>
</dbReference>
<evidence type="ECO:0000256" key="2">
    <source>
        <dbReference type="ARBA" id="ARBA00022723"/>
    </source>
</evidence>
<evidence type="ECO:0000256" key="6">
    <source>
        <dbReference type="ARBA" id="ARBA00023015"/>
    </source>
</evidence>
<evidence type="ECO:0000256" key="7">
    <source>
        <dbReference type="ARBA" id="ARBA00023125"/>
    </source>
</evidence>
<dbReference type="InterPro" id="IPR001214">
    <property type="entry name" value="SET_dom"/>
</dbReference>
<dbReference type="GO" id="GO:0008270">
    <property type="term" value="F:zinc ion binding"/>
    <property type="evidence" value="ECO:0007669"/>
    <property type="project" value="UniProtKB-KW"/>
</dbReference>
<dbReference type="FunFam" id="3.30.160.60:FF:000624">
    <property type="entry name" value="zinc finger protein 697"/>
    <property type="match status" value="1"/>
</dbReference>
<name>K1RKR9_MAGGI</name>
<dbReference type="Gene3D" id="3.30.160.60">
    <property type="entry name" value="Classic Zinc Finger"/>
    <property type="match status" value="4"/>
</dbReference>
<keyword evidence="6" id="KW-0805">Transcription regulation</keyword>
<organism evidence="11">
    <name type="scientific">Magallana gigas</name>
    <name type="common">Pacific oyster</name>
    <name type="synonym">Crassostrea gigas</name>
    <dbReference type="NCBI Taxonomy" id="29159"/>
    <lineage>
        <taxon>Eukaryota</taxon>
        <taxon>Metazoa</taxon>
        <taxon>Spiralia</taxon>
        <taxon>Lophotrochozoa</taxon>
        <taxon>Mollusca</taxon>
        <taxon>Bivalvia</taxon>
        <taxon>Autobranchia</taxon>
        <taxon>Pteriomorphia</taxon>
        <taxon>Ostreida</taxon>
        <taxon>Ostreoidea</taxon>
        <taxon>Ostreidae</taxon>
        <taxon>Magallana</taxon>
    </lineage>
</organism>
<gene>
    <name evidence="11" type="ORF">CGI_10027610</name>
</gene>
<dbReference type="PROSITE" id="PS50157">
    <property type="entry name" value="ZINC_FINGER_C2H2_2"/>
    <property type="match status" value="5"/>
</dbReference>
<accession>K1RKR9</accession>
<dbReference type="EMBL" id="JH816283">
    <property type="protein sequence ID" value="EKC34901.1"/>
    <property type="molecule type" value="Genomic_DNA"/>
</dbReference>
<dbReference type="Pfam" id="PF21549">
    <property type="entry name" value="PRDM2_PR"/>
    <property type="match status" value="1"/>
</dbReference>
<evidence type="ECO:0000256" key="3">
    <source>
        <dbReference type="ARBA" id="ARBA00022737"/>
    </source>
</evidence>
<dbReference type="SUPFAM" id="SSF57667">
    <property type="entry name" value="beta-beta-alpha zinc fingers"/>
    <property type="match status" value="2"/>
</dbReference>
<keyword evidence="9" id="KW-0539">Nucleus</keyword>
<dbReference type="SMART" id="SM00317">
    <property type="entry name" value="SET"/>
    <property type="match status" value="1"/>
</dbReference>
<keyword evidence="2" id="KW-0479">Metal-binding</keyword>
<proteinExistence type="predicted"/>
<dbReference type="Gene3D" id="2.170.270.10">
    <property type="entry name" value="SET domain"/>
    <property type="match status" value="1"/>
</dbReference>
<dbReference type="PROSITE" id="PS00028">
    <property type="entry name" value="ZINC_FINGER_C2H2_1"/>
    <property type="match status" value="5"/>
</dbReference>
<dbReference type="PANTHER" id="PTHR16515">
    <property type="entry name" value="PR DOMAIN ZINC FINGER PROTEIN"/>
    <property type="match status" value="1"/>
</dbReference>
<feature type="region of interest" description="Disordered" evidence="10">
    <location>
        <begin position="270"/>
        <end position="296"/>
    </location>
</feature>
<comment type="subcellular location">
    <subcellularLocation>
        <location evidence="1">Nucleus</location>
    </subcellularLocation>
</comment>
<evidence type="ECO:0000313" key="11">
    <source>
        <dbReference type="EMBL" id="EKC34901.1"/>
    </source>
</evidence>
<dbReference type="PANTHER" id="PTHR16515:SF2">
    <property type="entry name" value="PR DOMAIN ZINC FINGER PROTEIN 4"/>
    <property type="match status" value="1"/>
</dbReference>
<dbReference type="SMART" id="SM00355">
    <property type="entry name" value="ZnF_C2H2"/>
    <property type="match status" value="6"/>
</dbReference>